<feature type="signal peptide" evidence="2">
    <location>
        <begin position="1"/>
        <end position="28"/>
    </location>
</feature>
<keyword evidence="2" id="KW-0732">Signal</keyword>
<accession>A0ABD3Q183</accession>
<keyword evidence="1" id="KW-0175">Coiled coil</keyword>
<dbReference type="Proteomes" id="UP001516023">
    <property type="component" value="Unassembled WGS sequence"/>
</dbReference>
<comment type="caution">
    <text evidence="3">The sequence shown here is derived from an EMBL/GenBank/DDBJ whole genome shotgun (WGS) entry which is preliminary data.</text>
</comment>
<evidence type="ECO:0000313" key="4">
    <source>
        <dbReference type="Proteomes" id="UP001516023"/>
    </source>
</evidence>
<dbReference type="EMBL" id="JABMIG020000083">
    <property type="protein sequence ID" value="KAL3794140.1"/>
    <property type="molecule type" value="Genomic_DNA"/>
</dbReference>
<feature type="chain" id="PRO_5044802689" evidence="2">
    <location>
        <begin position="29"/>
        <end position="246"/>
    </location>
</feature>
<sequence>MTMGKMTMPRMTMNALSWLMVIAVYATANSCTFASAFNPPSSPKSIRNIPRVHHASNYESHESVAAHVTSKPIQDTPTNIRRTLLTNLLSAPLILLSQPTHAAQLPSVTSEEFDTILRTAAKSIALVQLSGPKSETCLVTLVDGTTFSISDLIESSTDPRSPLKLVARCRLYNVPVKNVGLLSALGIIESEDAVKIGESGKKKKNYSNERVRMAEEKEREKRLRMEEDERERLEELYKMQGEEGIL</sequence>
<proteinExistence type="predicted"/>
<evidence type="ECO:0000313" key="3">
    <source>
        <dbReference type="EMBL" id="KAL3794140.1"/>
    </source>
</evidence>
<organism evidence="3 4">
    <name type="scientific">Cyclotella cryptica</name>
    <dbReference type="NCBI Taxonomy" id="29204"/>
    <lineage>
        <taxon>Eukaryota</taxon>
        <taxon>Sar</taxon>
        <taxon>Stramenopiles</taxon>
        <taxon>Ochrophyta</taxon>
        <taxon>Bacillariophyta</taxon>
        <taxon>Coscinodiscophyceae</taxon>
        <taxon>Thalassiosirophycidae</taxon>
        <taxon>Stephanodiscales</taxon>
        <taxon>Stephanodiscaceae</taxon>
        <taxon>Cyclotella</taxon>
    </lineage>
</organism>
<keyword evidence="4" id="KW-1185">Reference proteome</keyword>
<dbReference type="AlphaFoldDB" id="A0ABD3Q183"/>
<protein>
    <submittedName>
        <fullName evidence="3">Uncharacterized protein</fullName>
    </submittedName>
</protein>
<evidence type="ECO:0000256" key="2">
    <source>
        <dbReference type="SAM" id="SignalP"/>
    </source>
</evidence>
<evidence type="ECO:0000256" key="1">
    <source>
        <dbReference type="SAM" id="Coils"/>
    </source>
</evidence>
<name>A0ABD3Q183_9STRA</name>
<reference evidence="3 4" key="1">
    <citation type="journal article" date="2020" name="G3 (Bethesda)">
        <title>Improved Reference Genome for Cyclotella cryptica CCMP332, a Model for Cell Wall Morphogenesis, Salinity Adaptation, and Lipid Production in Diatoms (Bacillariophyta).</title>
        <authorList>
            <person name="Roberts W.R."/>
            <person name="Downey K.M."/>
            <person name="Ruck E.C."/>
            <person name="Traller J.C."/>
            <person name="Alverson A.J."/>
        </authorList>
    </citation>
    <scope>NUCLEOTIDE SEQUENCE [LARGE SCALE GENOMIC DNA]</scope>
    <source>
        <strain evidence="3 4">CCMP332</strain>
    </source>
</reference>
<feature type="coiled-coil region" evidence="1">
    <location>
        <begin position="203"/>
        <end position="243"/>
    </location>
</feature>
<gene>
    <name evidence="3" type="ORF">HJC23_012847</name>
</gene>